<feature type="domain" description="DDE Tnp4" evidence="8">
    <location>
        <begin position="95"/>
        <end position="146"/>
    </location>
</feature>
<feature type="non-terminal residue" evidence="9">
    <location>
        <position position="1"/>
    </location>
</feature>
<evidence type="ECO:0000259" key="8">
    <source>
        <dbReference type="Pfam" id="PF13359"/>
    </source>
</evidence>
<keyword evidence="7" id="KW-0539">Nucleus</keyword>
<evidence type="ECO:0000313" key="10">
    <source>
        <dbReference type="Proteomes" id="UP000030742"/>
    </source>
</evidence>
<protein>
    <recommendedName>
        <fullName evidence="8">DDE Tnp4 domain-containing protein</fullName>
    </recommendedName>
</protein>
<evidence type="ECO:0000256" key="6">
    <source>
        <dbReference type="ARBA" id="ARBA00022801"/>
    </source>
</evidence>
<accession>U4U8U2</accession>
<reference evidence="9 10" key="1">
    <citation type="journal article" date="2013" name="Genome Biol.">
        <title>Draft genome of the mountain pine beetle, Dendroctonus ponderosae Hopkins, a major forest pest.</title>
        <authorList>
            <person name="Keeling C.I."/>
            <person name="Yuen M.M."/>
            <person name="Liao N.Y."/>
            <person name="Docking T.R."/>
            <person name="Chan S.K."/>
            <person name="Taylor G.A."/>
            <person name="Palmquist D.L."/>
            <person name="Jackman S.D."/>
            <person name="Nguyen A."/>
            <person name="Li M."/>
            <person name="Henderson H."/>
            <person name="Janes J.K."/>
            <person name="Zhao Y."/>
            <person name="Pandoh P."/>
            <person name="Moore R."/>
            <person name="Sperling F.A."/>
            <person name="Huber D.P."/>
            <person name="Birol I."/>
            <person name="Jones S.J."/>
            <person name="Bohlmann J."/>
        </authorList>
    </citation>
    <scope>NUCLEOTIDE SEQUENCE</scope>
</reference>
<name>U4U8U2_DENPD</name>
<evidence type="ECO:0000313" key="9">
    <source>
        <dbReference type="EMBL" id="ERL90324.1"/>
    </source>
</evidence>
<feature type="non-terminal residue" evidence="9">
    <location>
        <position position="155"/>
    </location>
</feature>
<dbReference type="GO" id="GO:0016787">
    <property type="term" value="F:hydrolase activity"/>
    <property type="evidence" value="ECO:0007669"/>
    <property type="project" value="UniProtKB-KW"/>
</dbReference>
<dbReference type="STRING" id="77166.U4U8U2"/>
<dbReference type="InterPro" id="IPR045249">
    <property type="entry name" value="HARBI1-like"/>
</dbReference>
<sequence>NNSVAPINQLLTALRYYASAGHLDTVADFIGMDKSTSSRIVAKVSRAIASIYPRFVKMPNQENLICLQADFCHIASFPRVIACVDGTHVRIQSPGDSGYGLRSYLLTPLVNPATRAERLYNESHIRTRNVIERCFGVWKRRFPVLAYGLLQICYF</sequence>
<evidence type="ECO:0000256" key="4">
    <source>
        <dbReference type="ARBA" id="ARBA00022722"/>
    </source>
</evidence>
<dbReference type="EMBL" id="KB632227">
    <property type="protein sequence ID" value="ERL90324.1"/>
    <property type="molecule type" value="Genomic_DNA"/>
</dbReference>
<dbReference type="PANTHER" id="PTHR22930">
    <property type="match status" value="1"/>
</dbReference>
<dbReference type="GO" id="GO:0005634">
    <property type="term" value="C:nucleus"/>
    <property type="evidence" value="ECO:0007669"/>
    <property type="project" value="UniProtKB-SubCell"/>
</dbReference>
<dbReference type="Pfam" id="PF13359">
    <property type="entry name" value="DDE_Tnp_4"/>
    <property type="match status" value="1"/>
</dbReference>
<gene>
    <name evidence="9" type="ORF">D910_07673</name>
</gene>
<evidence type="ECO:0000256" key="5">
    <source>
        <dbReference type="ARBA" id="ARBA00022723"/>
    </source>
</evidence>
<comment type="subcellular location">
    <subcellularLocation>
        <location evidence="2">Nucleus</location>
    </subcellularLocation>
</comment>
<comment type="similarity">
    <text evidence="3">Belongs to the HARBI1 family.</text>
</comment>
<evidence type="ECO:0000256" key="7">
    <source>
        <dbReference type="ARBA" id="ARBA00023242"/>
    </source>
</evidence>
<evidence type="ECO:0000256" key="3">
    <source>
        <dbReference type="ARBA" id="ARBA00006958"/>
    </source>
</evidence>
<organism evidence="9 10">
    <name type="scientific">Dendroctonus ponderosae</name>
    <name type="common">Mountain pine beetle</name>
    <dbReference type="NCBI Taxonomy" id="77166"/>
    <lineage>
        <taxon>Eukaryota</taxon>
        <taxon>Metazoa</taxon>
        <taxon>Ecdysozoa</taxon>
        <taxon>Arthropoda</taxon>
        <taxon>Hexapoda</taxon>
        <taxon>Insecta</taxon>
        <taxon>Pterygota</taxon>
        <taxon>Neoptera</taxon>
        <taxon>Endopterygota</taxon>
        <taxon>Coleoptera</taxon>
        <taxon>Polyphaga</taxon>
        <taxon>Cucujiformia</taxon>
        <taxon>Curculionidae</taxon>
        <taxon>Scolytinae</taxon>
        <taxon>Dendroctonus</taxon>
    </lineage>
</organism>
<dbReference type="OrthoDB" id="6772212at2759"/>
<dbReference type="PANTHER" id="PTHR22930:SF85">
    <property type="entry name" value="GH03217P-RELATED"/>
    <property type="match status" value="1"/>
</dbReference>
<comment type="cofactor">
    <cofactor evidence="1">
        <name>a divalent metal cation</name>
        <dbReference type="ChEBI" id="CHEBI:60240"/>
    </cofactor>
</comment>
<dbReference type="AlphaFoldDB" id="U4U8U2"/>
<evidence type="ECO:0000256" key="2">
    <source>
        <dbReference type="ARBA" id="ARBA00004123"/>
    </source>
</evidence>
<dbReference type="InterPro" id="IPR027806">
    <property type="entry name" value="HARBI1_dom"/>
</dbReference>
<keyword evidence="4" id="KW-0540">Nuclease</keyword>
<keyword evidence="6" id="KW-0378">Hydrolase</keyword>
<keyword evidence="5" id="KW-0479">Metal-binding</keyword>
<evidence type="ECO:0000256" key="1">
    <source>
        <dbReference type="ARBA" id="ARBA00001968"/>
    </source>
</evidence>
<dbReference type="Proteomes" id="UP000030742">
    <property type="component" value="Unassembled WGS sequence"/>
</dbReference>
<proteinExistence type="inferred from homology"/>
<dbReference type="GO" id="GO:0004518">
    <property type="term" value="F:nuclease activity"/>
    <property type="evidence" value="ECO:0007669"/>
    <property type="project" value="UniProtKB-KW"/>
</dbReference>
<dbReference type="GO" id="GO:0046872">
    <property type="term" value="F:metal ion binding"/>
    <property type="evidence" value="ECO:0007669"/>
    <property type="project" value="UniProtKB-KW"/>
</dbReference>